<dbReference type="Gene3D" id="3.40.50.720">
    <property type="entry name" value="NAD(P)-binding Rossmann-like Domain"/>
    <property type="match status" value="1"/>
</dbReference>
<feature type="domain" description="Pyrroline-5-carboxylate reductase catalytic N-terminal" evidence="7">
    <location>
        <begin position="4"/>
        <end position="97"/>
    </location>
</feature>
<evidence type="ECO:0000259" key="7">
    <source>
        <dbReference type="Pfam" id="PF03807"/>
    </source>
</evidence>
<feature type="binding site" evidence="6">
    <location>
        <begin position="6"/>
        <end position="11"/>
    </location>
    <ligand>
        <name>NADP(+)</name>
        <dbReference type="ChEBI" id="CHEBI:58349"/>
    </ligand>
</feature>
<gene>
    <name evidence="4 9" type="primary">proC</name>
    <name evidence="9" type="ORF">DIT68_00465</name>
</gene>
<sequence length="269" mass="29630">MKLLVIGGGNMGLTYSEGMSQSPLLNRRKLMIQDLNPDTLAKLEQNPDFEVYDNIEDCLPTADIIFIAVKPYHCVDLFDKMKDMVNDQQLFVSLMAGVTIDFIKENLGVSKVVRTMPNLPAKVGKGVTSFTESHDVSRVELLMVRNLLDTTGASIHVETESFIDKSTGISGSGPAYVFYFMNSMLEAARKMGFSENDSKILVSSTFEGAVTLFNEGDISPQKWMDRVASKGGTTQAALDSMDDNNVRELIKEAAYAAFNRAVELGKDPE</sequence>
<comment type="catalytic activity">
    <reaction evidence="4">
        <text>L-proline + NAD(+) = (S)-1-pyrroline-5-carboxylate + NADH + 2 H(+)</text>
        <dbReference type="Rhea" id="RHEA:14105"/>
        <dbReference type="ChEBI" id="CHEBI:15378"/>
        <dbReference type="ChEBI" id="CHEBI:17388"/>
        <dbReference type="ChEBI" id="CHEBI:57540"/>
        <dbReference type="ChEBI" id="CHEBI:57945"/>
        <dbReference type="ChEBI" id="CHEBI:60039"/>
        <dbReference type="EC" id="1.5.1.2"/>
    </reaction>
</comment>
<dbReference type="Pfam" id="PF03807">
    <property type="entry name" value="F420_oxidored"/>
    <property type="match status" value="1"/>
</dbReference>
<evidence type="ECO:0000259" key="8">
    <source>
        <dbReference type="Pfam" id="PF14748"/>
    </source>
</evidence>
<comment type="caution">
    <text evidence="9">The sequence shown here is derived from an EMBL/GenBank/DDBJ whole genome shotgun (WGS) entry which is preliminary data.</text>
</comment>
<dbReference type="InterPro" id="IPR028939">
    <property type="entry name" value="P5C_Rdtase_cat_N"/>
</dbReference>
<keyword evidence="4" id="KW-0963">Cytoplasm</keyword>
<dbReference type="SUPFAM" id="SSF48179">
    <property type="entry name" value="6-phosphogluconate dehydrogenase C-terminal domain-like"/>
    <property type="match status" value="1"/>
</dbReference>
<dbReference type="OrthoDB" id="9805754at2"/>
<dbReference type="AlphaFoldDB" id="A0A2U2XGD3"/>
<reference evidence="9 10" key="2">
    <citation type="submission" date="2018-05" db="EMBL/GenBank/DDBJ databases">
        <authorList>
            <person name="Lanie J.A."/>
            <person name="Ng W.-L."/>
            <person name="Kazmierczak K.M."/>
            <person name="Andrzejewski T.M."/>
            <person name="Davidsen T.M."/>
            <person name="Wayne K.J."/>
            <person name="Tettelin H."/>
            <person name="Glass J.I."/>
            <person name="Rusch D."/>
            <person name="Podicherti R."/>
            <person name="Tsui H.-C.T."/>
            <person name="Winkler M.E."/>
        </authorList>
    </citation>
    <scope>NUCLEOTIDE SEQUENCE [LARGE SCALE GENOMIC DNA]</scope>
    <source>
        <strain evidence="9 10">C305</strain>
    </source>
</reference>
<evidence type="ECO:0000256" key="2">
    <source>
        <dbReference type="ARBA" id="ARBA00022857"/>
    </source>
</evidence>
<keyword evidence="10" id="KW-1185">Reference proteome</keyword>
<comment type="subcellular location">
    <subcellularLocation>
        <location evidence="4">Cytoplasm</location>
    </subcellularLocation>
</comment>
<dbReference type="Gene3D" id="1.10.3730.10">
    <property type="entry name" value="ProC C-terminal domain-like"/>
    <property type="match status" value="1"/>
</dbReference>
<dbReference type="UniPathway" id="UPA00098">
    <property type="reaction ID" value="UER00361"/>
</dbReference>
<evidence type="ECO:0000313" key="10">
    <source>
        <dbReference type="Proteomes" id="UP000245370"/>
    </source>
</evidence>
<dbReference type="GO" id="GO:0055129">
    <property type="term" value="P:L-proline biosynthetic process"/>
    <property type="evidence" value="ECO:0007669"/>
    <property type="project" value="UniProtKB-UniRule"/>
</dbReference>
<dbReference type="Pfam" id="PF14748">
    <property type="entry name" value="P5CR_dimer"/>
    <property type="match status" value="1"/>
</dbReference>
<dbReference type="InterPro" id="IPR029036">
    <property type="entry name" value="P5CR_dimer"/>
</dbReference>
<dbReference type="GO" id="GO:0005737">
    <property type="term" value="C:cytoplasm"/>
    <property type="evidence" value="ECO:0007669"/>
    <property type="project" value="UniProtKB-SubCell"/>
</dbReference>
<keyword evidence="2 4" id="KW-0521">NADP</keyword>
<organism evidence="9 10">
    <name type="scientific">Brumimicrobium oceani</name>
    <dbReference type="NCBI Taxonomy" id="2100725"/>
    <lineage>
        <taxon>Bacteria</taxon>
        <taxon>Pseudomonadati</taxon>
        <taxon>Bacteroidota</taxon>
        <taxon>Flavobacteriia</taxon>
        <taxon>Flavobacteriales</taxon>
        <taxon>Crocinitomicaceae</taxon>
        <taxon>Brumimicrobium</taxon>
    </lineage>
</organism>
<evidence type="ECO:0000256" key="6">
    <source>
        <dbReference type="PIRSR" id="PIRSR000193-1"/>
    </source>
</evidence>
<proteinExistence type="inferred from homology"/>
<dbReference type="GO" id="GO:0004735">
    <property type="term" value="F:pyrroline-5-carboxylate reductase activity"/>
    <property type="evidence" value="ECO:0007669"/>
    <property type="project" value="UniProtKB-UniRule"/>
</dbReference>
<evidence type="ECO:0000256" key="1">
    <source>
        <dbReference type="ARBA" id="ARBA00005525"/>
    </source>
</evidence>
<evidence type="ECO:0000256" key="3">
    <source>
        <dbReference type="ARBA" id="ARBA00023002"/>
    </source>
</evidence>
<protein>
    <recommendedName>
        <fullName evidence="4 5">Pyrroline-5-carboxylate reductase</fullName>
        <shortName evidence="4">P5C reductase</shortName>
        <shortName evidence="4">P5CR</shortName>
        <ecNumber evidence="4 5">1.5.1.2</ecNumber>
    </recommendedName>
    <alternativeName>
        <fullName evidence="4">PCA reductase</fullName>
    </alternativeName>
</protein>
<dbReference type="FunFam" id="1.10.3730.10:FF:000001">
    <property type="entry name" value="Pyrroline-5-carboxylate reductase"/>
    <property type="match status" value="1"/>
</dbReference>
<dbReference type="HAMAP" id="MF_01925">
    <property type="entry name" value="P5C_reductase"/>
    <property type="match status" value="1"/>
</dbReference>
<dbReference type="Proteomes" id="UP000245370">
    <property type="component" value="Unassembled WGS sequence"/>
</dbReference>
<dbReference type="PANTHER" id="PTHR11645">
    <property type="entry name" value="PYRROLINE-5-CARBOXYLATE REDUCTASE"/>
    <property type="match status" value="1"/>
</dbReference>
<feature type="domain" description="Pyrroline-5-carboxylate reductase dimerisation" evidence="8">
    <location>
        <begin position="160"/>
        <end position="264"/>
    </location>
</feature>
<evidence type="ECO:0000256" key="4">
    <source>
        <dbReference type="HAMAP-Rule" id="MF_01925"/>
    </source>
</evidence>
<keyword evidence="4" id="KW-0028">Amino-acid biosynthesis</keyword>
<evidence type="ECO:0000313" key="9">
    <source>
        <dbReference type="EMBL" id="PWH86771.1"/>
    </source>
</evidence>
<accession>A0A2U2XGD3</accession>
<dbReference type="PIRSF" id="PIRSF000193">
    <property type="entry name" value="Pyrrol-5-carb_rd"/>
    <property type="match status" value="1"/>
</dbReference>
<dbReference type="PANTHER" id="PTHR11645:SF0">
    <property type="entry name" value="PYRROLINE-5-CARBOXYLATE REDUCTASE 3"/>
    <property type="match status" value="1"/>
</dbReference>
<keyword evidence="3 4" id="KW-0560">Oxidoreductase</keyword>
<reference evidence="9 10" key="1">
    <citation type="submission" date="2018-05" db="EMBL/GenBank/DDBJ databases">
        <title>Brumimicrobium oceani sp. nov., isolated from coastal sediment.</title>
        <authorList>
            <person name="Kou Y."/>
        </authorList>
    </citation>
    <scope>NUCLEOTIDE SEQUENCE [LARGE SCALE GENOMIC DNA]</scope>
    <source>
        <strain evidence="9 10">C305</strain>
    </source>
</reference>
<evidence type="ECO:0000256" key="5">
    <source>
        <dbReference type="NCBIfam" id="TIGR00112"/>
    </source>
</evidence>
<dbReference type="NCBIfam" id="TIGR00112">
    <property type="entry name" value="proC"/>
    <property type="match status" value="1"/>
</dbReference>
<dbReference type="EC" id="1.5.1.2" evidence="4 5"/>
<dbReference type="SUPFAM" id="SSF51735">
    <property type="entry name" value="NAD(P)-binding Rossmann-fold domains"/>
    <property type="match status" value="1"/>
</dbReference>
<dbReference type="InterPro" id="IPR036291">
    <property type="entry name" value="NAD(P)-bd_dom_sf"/>
</dbReference>
<keyword evidence="4" id="KW-0641">Proline biosynthesis</keyword>
<dbReference type="InterPro" id="IPR000304">
    <property type="entry name" value="Pyrroline-COOH_reductase"/>
</dbReference>
<dbReference type="InterPro" id="IPR008927">
    <property type="entry name" value="6-PGluconate_DH-like_C_sf"/>
</dbReference>
<comment type="catalytic activity">
    <reaction evidence="4">
        <text>L-proline + NADP(+) = (S)-1-pyrroline-5-carboxylate + NADPH + 2 H(+)</text>
        <dbReference type="Rhea" id="RHEA:14109"/>
        <dbReference type="ChEBI" id="CHEBI:15378"/>
        <dbReference type="ChEBI" id="CHEBI:17388"/>
        <dbReference type="ChEBI" id="CHEBI:57783"/>
        <dbReference type="ChEBI" id="CHEBI:58349"/>
        <dbReference type="ChEBI" id="CHEBI:60039"/>
        <dbReference type="EC" id="1.5.1.2"/>
    </reaction>
</comment>
<comment type="similarity">
    <text evidence="1 4">Belongs to the pyrroline-5-carboxylate reductase family.</text>
</comment>
<dbReference type="EMBL" id="QFRJ01000001">
    <property type="protein sequence ID" value="PWH86771.1"/>
    <property type="molecule type" value="Genomic_DNA"/>
</dbReference>
<dbReference type="RefSeq" id="WP_109357852.1">
    <property type="nucleotide sequence ID" value="NZ_QFRJ01000001.1"/>
</dbReference>
<name>A0A2U2XGD3_9FLAO</name>
<feature type="binding site" evidence="6">
    <location>
        <begin position="68"/>
        <end position="71"/>
    </location>
    <ligand>
        <name>NADP(+)</name>
        <dbReference type="ChEBI" id="CHEBI:58349"/>
    </ligand>
</feature>
<comment type="pathway">
    <text evidence="4">Amino-acid biosynthesis; L-proline biosynthesis; L-proline from L-glutamate 5-semialdehyde: step 1/1.</text>
</comment>
<comment type="function">
    <text evidence="4">Catalyzes the reduction of 1-pyrroline-5-carboxylate (PCA) to L-proline.</text>
</comment>